<evidence type="ECO:0000313" key="3">
    <source>
        <dbReference type="EMBL" id="TDH63085.1"/>
    </source>
</evidence>
<dbReference type="Gene3D" id="3.10.129.10">
    <property type="entry name" value="Hotdog Thioesterase"/>
    <property type="match status" value="1"/>
</dbReference>
<dbReference type="NCBIfam" id="TIGR00369">
    <property type="entry name" value="unchar_dom_1"/>
    <property type="match status" value="1"/>
</dbReference>
<name>A0A4V6PKD9_9PROT</name>
<dbReference type="Proteomes" id="UP000295096">
    <property type="component" value="Unassembled WGS sequence"/>
</dbReference>
<proteinExistence type="predicted"/>
<dbReference type="Pfam" id="PF03061">
    <property type="entry name" value="4HBT"/>
    <property type="match status" value="1"/>
</dbReference>
<gene>
    <name evidence="3" type="ORF">E2C06_08840</name>
</gene>
<reference evidence="3 4" key="1">
    <citation type="journal article" date="2016" name="J. Microbiol.">
        <title>Dankookia rubra gen. nov., sp. nov., an alphaproteobacterium isolated from sediment of a shallow stream.</title>
        <authorList>
            <person name="Kim W.H."/>
            <person name="Kim D.H."/>
            <person name="Kang K."/>
            <person name="Ahn T.Y."/>
        </authorList>
    </citation>
    <scope>NUCLEOTIDE SEQUENCE [LARGE SCALE GENOMIC DNA]</scope>
    <source>
        <strain evidence="3 4">JCM30602</strain>
    </source>
</reference>
<dbReference type="AlphaFoldDB" id="A0A4V6PKD9"/>
<dbReference type="InterPro" id="IPR006683">
    <property type="entry name" value="Thioestr_dom"/>
</dbReference>
<dbReference type="CDD" id="cd03443">
    <property type="entry name" value="PaaI_thioesterase"/>
    <property type="match status" value="1"/>
</dbReference>
<comment type="caution">
    <text evidence="3">The sequence shown here is derived from an EMBL/GenBank/DDBJ whole genome shotgun (WGS) entry which is preliminary data.</text>
</comment>
<evidence type="ECO:0000259" key="2">
    <source>
        <dbReference type="Pfam" id="PF03061"/>
    </source>
</evidence>
<dbReference type="EMBL" id="SMSJ01000007">
    <property type="protein sequence ID" value="TDH63085.1"/>
    <property type="molecule type" value="Genomic_DNA"/>
</dbReference>
<accession>A0A4V6PKD9</accession>
<keyword evidence="4" id="KW-1185">Reference proteome</keyword>
<organism evidence="3 4">
    <name type="scientific">Dankookia rubra</name>
    <dbReference type="NCBI Taxonomy" id="1442381"/>
    <lineage>
        <taxon>Bacteria</taxon>
        <taxon>Pseudomonadati</taxon>
        <taxon>Pseudomonadota</taxon>
        <taxon>Alphaproteobacteria</taxon>
        <taxon>Acetobacterales</taxon>
        <taxon>Roseomonadaceae</taxon>
        <taxon>Dankookia</taxon>
    </lineage>
</organism>
<dbReference type="GO" id="GO:0016289">
    <property type="term" value="F:acyl-CoA hydrolase activity"/>
    <property type="evidence" value="ECO:0007669"/>
    <property type="project" value="UniProtKB-ARBA"/>
</dbReference>
<dbReference type="InterPro" id="IPR029069">
    <property type="entry name" value="HotDog_dom_sf"/>
</dbReference>
<evidence type="ECO:0000256" key="1">
    <source>
        <dbReference type="ARBA" id="ARBA00022801"/>
    </source>
</evidence>
<evidence type="ECO:0000313" key="4">
    <source>
        <dbReference type="Proteomes" id="UP000295096"/>
    </source>
</evidence>
<keyword evidence="1" id="KW-0378">Hydrolase</keyword>
<dbReference type="OrthoDB" id="3477511at2"/>
<sequence>MQAPAGYVPMPGHDPGIYNSLIGPFWARPEDEALAIGFRVEPRHSNPAGQCHGGMLAGFADIVLVGGCNYLARLSRFLVTVSLTTDFLAPAPLGAWVEARPEVLTVTRSTLFGQCLVTAEGVPVLRASGTFRFGGGPDPRFDRLRRLLEGHS</sequence>
<dbReference type="InterPro" id="IPR003736">
    <property type="entry name" value="PAAI_dom"/>
</dbReference>
<protein>
    <submittedName>
        <fullName evidence="3">PaaI family thioesterase</fullName>
    </submittedName>
</protein>
<dbReference type="SUPFAM" id="SSF54637">
    <property type="entry name" value="Thioesterase/thiol ester dehydrase-isomerase"/>
    <property type="match status" value="1"/>
</dbReference>
<feature type="domain" description="Thioesterase" evidence="2">
    <location>
        <begin position="49"/>
        <end position="121"/>
    </location>
</feature>